<gene>
    <name evidence="2" type="ORF">A4X13_0g1518</name>
</gene>
<organism evidence="2 3">
    <name type="scientific">Tilletia indica</name>
    <dbReference type="NCBI Taxonomy" id="43049"/>
    <lineage>
        <taxon>Eukaryota</taxon>
        <taxon>Fungi</taxon>
        <taxon>Dikarya</taxon>
        <taxon>Basidiomycota</taxon>
        <taxon>Ustilaginomycotina</taxon>
        <taxon>Exobasidiomycetes</taxon>
        <taxon>Tilletiales</taxon>
        <taxon>Tilletiaceae</taxon>
        <taxon>Tilletia</taxon>
    </lineage>
</organism>
<proteinExistence type="predicted"/>
<feature type="region of interest" description="Disordered" evidence="1">
    <location>
        <begin position="615"/>
        <end position="651"/>
    </location>
</feature>
<reference evidence="2" key="2">
    <citation type="journal article" date="2019" name="IMA Fungus">
        <title>Genome sequencing and comparison of five Tilletia species to identify candidate genes for the detection of regulated species infecting wheat.</title>
        <authorList>
            <person name="Nguyen H.D.T."/>
            <person name="Sultana T."/>
            <person name="Kesanakurti P."/>
            <person name="Hambleton S."/>
        </authorList>
    </citation>
    <scope>NUCLEOTIDE SEQUENCE</scope>
    <source>
        <strain evidence="2">DAOMC 236416</strain>
    </source>
</reference>
<evidence type="ECO:0000256" key="1">
    <source>
        <dbReference type="SAM" id="MobiDB-lite"/>
    </source>
</evidence>
<comment type="caution">
    <text evidence="2">The sequence shown here is derived from an EMBL/GenBank/DDBJ whole genome shotgun (WGS) entry which is preliminary data.</text>
</comment>
<keyword evidence="3" id="KW-1185">Reference proteome</keyword>
<evidence type="ECO:0000313" key="2">
    <source>
        <dbReference type="EMBL" id="KAE8258697.1"/>
    </source>
</evidence>
<feature type="region of interest" description="Disordered" evidence="1">
    <location>
        <begin position="1"/>
        <end position="41"/>
    </location>
</feature>
<feature type="compositionally biased region" description="Polar residues" evidence="1">
    <location>
        <begin position="66"/>
        <end position="79"/>
    </location>
</feature>
<sequence>MADIPETPSRPQGARLSSTDPPDRGGEIGMLEMDSSKIHPVAKGFGTPLLIVGQARSRAQADFTPEQVQNKRANRSTANAEEDPSSAMTGTSAPQEPPASTRSTRQAAIQATERMAKASQATARGAGRRTSSGLGASFGITGVTPPANPSPLTHTSSADKEVGEDDEMEEDVTEVVTASTEDAPSGVKDLEVIAAVQRRQQQRTTDMAELCRVIDKACVSGAVLESGAELLRAALAVAFRHGELGPSGPPLAAALISNVRSYPVDKPQQYQRKIASVETRRETTAAAGQQKVGGPHAPPTQMQPARRWENLSGLRTLGGGKGSAQAVAAKGGMKARAVVVALTAGSLSHRMAAHERKEAVNMALAASEAPQHIRMLSSELNGMNLKIKPALNCSLGELFQYRDVIRSALDAEEVHDSKQWVRYKVMFVPERCAGLELTTSIIRADIEESIGGKLVRDPHRLRHGDDEGDVDWHHVQFAVLEEDKIKRPRVVGIAGIEYQVTAFVDKRRKPPCSQCLGFHKPFAAGCRNPTRCEHCGSSEHGTMEHSCKSCSGYEARSCPPVCPNCSGPHRFDDHVCKMAPRMNKHTRCWLVPSPGQAKAVRNQGRIDHKQKLQELTDERKKSAAVSAAAVGNGRSDNGAESSLGGALSMSA</sequence>
<dbReference type="AlphaFoldDB" id="A0A8T8TDR3"/>
<feature type="region of interest" description="Disordered" evidence="1">
    <location>
        <begin position="278"/>
        <end position="303"/>
    </location>
</feature>
<feature type="compositionally biased region" description="Acidic residues" evidence="1">
    <location>
        <begin position="162"/>
        <end position="173"/>
    </location>
</feature>
<feature type="compositionally biased region" description="Polar residues" evidence="1">
    <location>
        <begin position="86"/>
        <end position="109"/>
    </location>
</feature>
<evidence type="ECO:0000313" key="3">
    <source>
        <dbReference type="Proteomes" id="UP000077521"/>
    </source>
</evidence>
<feature type="region of interest" description="Disordered" evidence="1">
    <location>
        <begin position="58"/>
        <end position="183"/>
    </location>
</feature>
<reference evidence="2" key="1">
    <citation type="submission" date="2016-04" db="EMBL/GenBank/DDBJ databases">
        <authorList>
            <person name="Nguyen H.D."/>
            <person name="Samba Siva P."/>
            <person name="Cullis J."/>
            <person name="Levesque C.A."/>
            <person name="Hambleton S."/>
        </authorList>
    </citation>
    <scope>NUCLEOTIDE SEQUENCE</scope>
    <source>
        <strain evidence="2">DAOMC 236416</strain>
    </source>
</reference>
<dbReference type="Proteomes" id="UP000077521">
    <property type="component" value="Unassembled WGS sequence"/>
</dbReference>
<name>A0A8T8TDR3_9BASI</name>
<accession>A0A8T8TDR3</accession>
<dbReference type="EMBL" id="LWDF02000060">
    <property type="protein sequence ID" value="KAE8258697.1"/>
    <property type="molecule type" value="Genomic_DNA"/>
</dbReference>
<protein>
    <submittedName>
        <fullName evidence="2">Uncharacterized protein</fullName>
    </submittedName>
</protein>